<accession>A0A8S1MM28</accession>
<name>A0A8S1MM28_9CILI</name>
<dbReference type="Proteomes" id="UP000692954">
    <property type="component" value="Unassembled WGS sequence"/>
</dbReference>
<evidence type="ECO:0000313" key="2">
    <source>
        <dbReference type="Proteomes" id="UP000692954"/>
    </source>
</evidence>
<reference evidence="1" key="1">
    <citation type="submission" date="2021-01" db="EMBL/GenBank/DDBJ databases">
        <authorList>
            <consortium name="Genoscope - CEA"/>
            <person name="William W."/>
        </authorList>
    </citation>
    <scope>NUCLEOTIDE SEQUENCE</scope>
</reference>
<evidence type="ECO:0000313" key="1">
    <source>
        <dbReference type="EMBL" id="CAD8077926.1"/>
    </source>
</evidence>
<protein>
    <submittedName>
        <fullName evidence="1">Uncharacterized protein</fullName>
    </submittedName>
</protein>
<dbReference type="AlphaFoldDB" id="A0A8S1MM28"/>
<sequence length="235" mass="28363">MYYISSLSNQELQYQIENFSYMKQIKYINQLINKYLNYIKKNIQLIFVLINSRTYISGYFQQQKGLQCCKEAHLKQLKQICFYKYHFFQTNLFKKLLCLYNYFTQENLGNNKFLDQFQIAALILQYLFVMKESNQKSYSFIQQFKLKSKIFNTIREIVQKANQIKIIFSFSNDDYSDLITEISFKKFGRALQNSFEITPLEIFSGSELHLNYNLICFKLIISENFIDLLRYDQVY</sequence>
<keyword evidence="2" id="KW-1185">Reference proteome</keyword>
<dbReference type="EMBL" id="CAJJDN010000037">
    <property type="protein sequence ID" value="CAD8077926.1"/>
    <property type="molecule type" value="Genomic_DNA"/>
</dbReference>
<comment type="caution">
    <text evidence="1">The sequence shown here is derived from an EMBL/GenBank/DDBJ whole genome shotgun (WGS) entry which is preliminary data.</text>
</comment>
<organism evidence="1 2">
    <name type="scientific">Paramecium sonneborni</name>
    <dbReference type="NCBI Taxonomy" id="65129"/>
    <lineage>
        <taxon>Eukaryota</taxon>
        <taxon>Sar</taxon>
        <taxon>Alveolata</taxon>
        <taxon>Ciliophora</taxon>
        <taxon>Intramacronucleata</taxon>
        <taxon>Oligohymenophorea</taxon>
        <taxon>Peniculida</taxon>
        <taxon>Parameciidae</taxon>
        <taxon>Paramecium</taxon>
    </lineage>
</organism>
<gene>
    <name evidence="1" type="ORF">PSON_ATCC_30995.1.T0370025</name>
</gene>
<proteinExistence type="predicted"/>